<evidence type="ECO:0000313" key="2">
    <source>
        <dbReference type="Proteomes" id="UP000024404"/>
    </source>
</evidence>
<dbReference type="AlphaFoldDB" id="A0A8R1TMF6"/>
<dbReference type="Proteomes" id="UP000024404">
    <property type="component" value="Unassembled WGS sequence"/>
</dbReference>
<proteinExistence type="predicted"/>
<keyword evidence="2" id="KW-1185">Reference proteome</keyword>
<sequence>MHKNIIVNETLKTKRFVTIVSQQYCTAAFVDQQI</sequence>
<dbReference type="EnsemblMetazoa" id="OVOC12689.1">
    <property type="protein sequence ID" value="OVOC12689.1"/>
    <property type="gene ID" value="WBGene00249498"/>
</dbReference>
<dbReference type="EMBL" id="CMVM020000611">
    <property type="status" value="NOT_ANNOTATED_CDS"/>
    <property type="molecule type" value="Genomic_DNA"/>
</dbReference>
<accession>A0A8R1TMF6</accession>
<organism evidence="1 2">
    <name type="scientific">Onchocerca volvulus</name>
    <dbReference type="NCBI Taxonomy" id="6282"/>
    <lineage>
        <taxon>Eukaryota</taxon>
        <taxon>Metazoa</taxon>
        <taxon>Ecdysozoa</taxon>
        <taxon>Nematoda</taxon>
        <taxon>Chromadorea</taxon>
        <taxon>Rhabditida</taxon>
        <taxon>Spirurina</taxon>
        <taxon>Spiruromorpha</taxon>
        <taxon>Filarioidea</taxon>
        <taxon>Onchocercidae</taxon>
        <taxon>Onchocerca</taxon>
    </lineage>
</organism>
<name>A0A8R1TMF6_ONCVO</name>
<reference evidence="2" key="1">
    <citation type="submission" date="2013-10" db="EMBL/GenBank/DDBJ databases">
        <title>Genome sequencing of Onchocerca volvulus.</title>
        <authorList>
            <person name="Cotton J."/>
            <person name="Tsai J."/>
            <person name="Stanley E."/>
            <person name="Tracey A."/>
            <person name="Holroyd N."/>
            <person name="Lustigman S."/>
            <person name="Berriman M."/>
        </authorList>
    </citation>
    <scope>NUCLEOTIDE SEQUENCE</scope>
</reference>
<evidence type="ECO:0000313" key="1">
    <source>
        <dbReference type="EnsemblMetazoa" id="OVOC12689.1"/>
    </source>
</evidence>
<reference evidence="1" key="2">
    <citation type="submission" date="2022-06" db="UniProtKB">
        <authorList>
            <consortium name="EnsemblMetazoa"/>
        </authorList>
    </citation>
    <scope>IDENTIFICATION</scope>
</reference>
<protein>
    <submittedName>
        <fullName evidence="1">Uncharacterized protein</fullName>
    </submittedName>
</protein>